<evidence type="ECO:0000256" key="3">
    <source>
        <dbReference type="ARBA" id="ARBA00022676"/>
    </source>
</evidence>
<evidence type="ECO:0000256" key="10">
    <source>
        <dbReference type="ARBA" id="ARBA00023180"/>
    </source>
</evidence>
<comment type="similarity">
    <text evidence="2">Belongs to the glycosyltransferase 29 family.</text>
</comment>
<comment type="caution">
    <text evidence="12">The sequence shown here is derived from an EMBL/GenBank/DDBJ whole genome shotgun (WGS) entry which is preliminary data.</text>
</comment>
<keyword evidence="5 11" id="KW-0812">Transmembrane</keyword>
<evidence type="ECO:0000256" key="6">
    <source>
        <dbReference type="ARBA" id="ARBA00022968"/>
    </source>
</evidence>
<dbReference type="PANTHER" id="PTHR47486">
    <property type="entry name" value="SIALYLTRANSFERASE-LIKE PROTEIN 1"/>
    <property type="match status" value="1"/>
</dbReference>
<dbReference type="InterPro" id="IPR044782">
    <property type="entry name" value="SIA1/STLP5"/>
</dbReference>
<name>A0ABQ9AB35_9ROSI</name>
<evidence type="ECO:0000256" key="7">
    <source>
        <dbReference type="ARBA" id="ARBA00022989"/>
    </source>
</evidence>
<feature type="transmembrane region" description="Helical" evidence="11">
    <location>
        <begin position="12"/>
        <end position="33"/>
    </location>
</feature>
<evidence type="ECO:0000256" key="9">
    <source>
        <dbReference type="ARBA" id="ARBA00023136"/>
    </source>
</evidence>
<evidence type="ECO:0000256" key="1">
    <source>
        <dbReference type="ARBA" id="ARBA00004323"/>
    </source>
</evidence>
<sequence length="445" mass="50408">MRTLKNKRVSILHLVCVAAFFSIAVFIIQSSFFTGDNGGSDLNKYFKKEIRILSDFQSSVKQCVANRGFGLTASIVDHCKLILKFPQGTNSTWYNQQFKKFEPLEYSYDVCDAILLWEQYRNMTTVLTREYLDTRPDGWLDYAALRISQLGAKNCSNRALCEDHLNVILPSKPPFHPRQFHTCAVVGNSGDLLKTEFGAEIDRHDAVIRDNEAPVNEKYAKHVGLKRDFRLVVRGAAANMVKILNGSTDEVLIIKSQAHRDFQRNDKGIVLRRGAKGTGMKTIELALSMCDIVDIYGFTVDPGYTEWTRYFSTPRKGHNPLQGRAYYQLLECLGVIRIHSPMRSQRTQDWSDGQFGSCKVWGNVDPDNSGPVSGSSDMSDVRKNSNYSKWEVMPFGSLRKESRDHYAQMGGVSLAVFFAAQLRADLYGVPPWNCNEDARFVDRIC</sequence>
<dbReference type="InterPro" id="IPR038578">
    <property type="entry name" value="GT29-like_sf"/>
</dbReference>
<dbReference type="EMBL" id="JAPFFI010000022">
    <property type="protein sequence ID" value="KAJ6329309.1"/>
    <property type="molecule type" value="Genomic_DNA"/>
</dbReference>
<evidence type="ECO:0008006" key="14">
    <source>
        <dbReference type="Google" id="ProtNLM"/>
    </source>
</evidence>
<evidence type="ECO:0000313" key="13">
    <source>
        <dbReference type="Proteomes" id="UP001141253"/>
    </source>
</evidence>
<dbReference type="Gene3D" id="3.90.1480.20">
    <property type="entry name" value="Glycosyl transferase family 29"/>
    <property type="match status" value="1"/>
</dbReference>
<dbReference type="CDD" id="cd19952">
    <property type="entry name" value="GT29"/>
    <property type="match status" value="1"/>
</dbReference>
<dbReference type="PANTHER" id="PTHR47486:SF1">
    <property type="entry name" value="SIALYLTRANSFERASE-LIKE PROTEIN 1"/>
    <property type="match status" value="1"/>
</dbReference>
<reference evidence="12" key="1">
    <citation type="submission" date="2022-10" db="EMBL/GenBank/DDBJ databases">
        <authorList>
            <person name="Hyden B.L."/>
            <person name="Feng K."/>
            <person name="Yates T."/>
            <person name="Jawdy S."/>
            <person name="Smart L.B."/>
            <person name="Muchero W."/>
        </authorList>
    </citation>
    <scope>NUCLEOTIDE SEQUENCE</scope>
    <source>
        <tissue evidence="12">Shoot tip</tissue>
    </source>
</reference>
<organism evidence="12 13">
    <name type="scientific">Salix suchowensis</name>
    <dbReference type="NCBI Taxonomy" id="1278906"/>
    <lineage>
        <taxon>Eukaryota</taxon>
        <taxon>Viridiplantae</taxon>
        <taxon>Streptophyta</taxon>
        <taxon>Embryophyta</taxon>
        <taxon>Tracheophyta</taxon>
        <taxon>Spermatophyta</taxon>
        <taxon>Magnoliopsida</taxon>
        <taxon>eudicotyledons</taxon>
        <taxon>Gunneridae</taxon>
        <taxon>Pentapetalae</taxon>
        <taxon>rosids</taxon>
        <taxon>fabids</taxon>
        <taxon>Malpighiales</taxon>
        <taxon>Salicaceae</taxon>
        <taxon>Saliceae</taxon>
        <taxon>Salix</taxon>
    </lineage>
</organism>
<keyword evidence="10" id="KW-0325">Glycoprotein</keyword>
<evidence type="ECO:0000256" key="5">
    <source>
        <dbReference type="ARBA" id="ARBA00022692"/>
    </source>
</evidence>
<dbReference type="Pfam" id="PF00777">
    <property type="entry name" value="Glyco_transf_29"/>
    <property type="match status" value="1"/>
</dbReference>
<evidence type="ECO:0000256" key="2">
    <source>
        <dbReference type="ARBA" id="ARBA00006003"/>
    </source>
</evidence>
<evidence type="ECO:0000256" key="11">
    <source>
        <dbReference type="SAM" id="Phobius"/>
    </source>
</evidence>
<keyword evidence="6" id="KW-0735">Signal-anchor</keyword>
<proteinExistence type="inferred from homology"/>
<keyword evidence="8" id="KW-0333">Golgi apparatus</keyword>
<evidence type="ECO:0000313" key="12">
    <source>
        <dbReference type="EMBL" id="KAJ6329309.1"/>
    </source>
</evidence>
<keyword evidence="9 11" id="KW-0472">Membrane</keyword>
<accession>A0ABQ9AB35</accession>
<dbReference type="InterPro" id="IPR001675">
    <property type="entry name" value="Glyco_trans_29"/>
</dbReference>
<evidence type="ECO:0000256" key="4">
    <source>
        <dbReference type="ARBA" id="ARBA00022679"/>
    </source>
</evidence>
<keyword evidence="7 11" id="KW-1133">Transmembrane helix</keyword>
<keyword evidence="3" id="KW-0328">Glycosyltransferase</keyword>
<protein>
    <recommendedName>
        <fullName evidence="14">Sialyltransferase-like protein 1</fullName>
    </recommendedName>
</protein>
<reference evidence="12" key="2">
    <citation type="journal article" date="2023" name="Int. J. Mol. Sci.">
        <title>De Novo Assembly and Annotation of 11 Diverse Shrub Willow (Salix) Genomes Reveals Novel Gene Organization in Sex-Linked Regions.</title>
        <authorList>
            <person name="Hyden B."/>
            <person name="Feng K."/>
            <person name="Yates T.B."/>
            <person name="Jawdy S."/>
            <person name="Cereghino C."/>
            <person name="Smart L.B."/>
            <person name="Muchero W."/>
        </authorList>
    </citation>
    <scope>NUCLEOTIDE SEQUENCE</scope>
    <source>
        <tissue evidence="12">Shoot tip</tissue>
    </source>
</reference>
<keyword evidence="4" id="KW-0808">Transferase</keyword>
<keyword evidence="13" id="KW-1185">Reference proteome</keyword>
<evidence type="ECO:0000256" key="8">
    <source>
        <dbReference type="ARBA" id="ARBA00023034"/>
    </source>
</evidence>
<gene>
    <name evidence="12" type="ORF">OIU77_010898</name>
</gene>
<dbReference type="Proteomes" id="UP001141253">
    <property type="component" value="Chromosome 14"/>
</dbReference>
<comment type="subcellular location">
    <subcellularLocation>
        <location evidence="1">Golgi apparatus membrane</location>
        <topology evidence="1">Single-pass type II membrane protein</topology>
    </subcellularLocation>
</comment>